<name>A0ABU6P7R0_9BACI</name>
<dbReference type="PANTHER" id="PTHR42924:SF3">
    <property type="entry name" value="POLYMERASE_HISTIDINOL PHOSPHATASE N-TERMINAL DOMAIN-CONTAINING PROTEIN"/>
    <property type="match status" value="1"/>
</dbReference>
<dbReference type="CDD" id="cd07432">
    <property type="entry name" value="PHP_HisPPase"/>
    <property type="match status" value="1"/>
</dbReference>
<accession>A0ABU6P7R0</accession>
<evidence type="ECO:0000313" key="1">
    <source>
        <dbReference type="EMBL" id="MED4404201.1"/>
    </source>
</evidence>
<proteinExistence type="predicted"/>
<sequence length="258" mass="29704">MNIDFHTHLKIAKKSEFWPEYFEVMVREAKIAGLDAIALTEHFNTMNFLDLYDYLDAHFPYREDYYEVDGLKIFPGMEVDVKEVGHILLISHRESILSMYNELKPHLEEENFIPFADLMNLAESFETIKIGGHPFRPSTPLTQHEPDQLKRLDALDLNGKDLHSIGIEENYENVQSFAEKLGLPVVAGSDTHQFLQYGSVLNKFDFDCSTISELKAAIENKAYSIQISPDLDFRVRSASLTKKLVKQILKTKRDLFVS</sequence>
<gene>
    <name evidence="1" type="ORF">P9271_23250</name>
</gene>
<keyword evidence="2" id="KW-1185">Reference proteome</keyword>
<evidence type="ECO:0000313" key="2">
    <source>
        <dbReference type="Proteomes" id="UP001342826"/>
    </source>
</evidence>
<dbReference type="Gene3D" id="3.20.20.140">
    <property type="entry name" value="Metal-dependent hydrolases"/>
    <property type="match status" value="1"/>
</dbReference>
<dbReference type="SUPFAM" id="SSF89550">
    <property type="entry name" value="PHP domain-like"/>
    <property type="match status" value="1"/>
</dbReference>
<dbReference type="InterPro" id="IPR052018">
    <property type="entry name" value="PHP_domain"/>
</dbReference>
<comment type="caution">
    <text evidence="1">The sequence shown here is derived from an EMBL/GenBank/DDBJ whole genome shotgun (WGS) entry which is preliminary data.</text>
</comment>
<dbReference type="PANTHER" id="PTHR42924">
    <property type="entry name" value="EXONUCLEASE"/>
    <property type="match status" value="1"/>
</dbReference>
<reference evidence="1 2" key="1">
    <citation type="submission" date="2023-03" db="EMBL/GenBank/DDBJ databases">
        <title>Bacillus Genome Sequencing.</title>
        <authorList>
            <person name="Dunlap C."/>
        </authorList>
    </citation>
    <scope>NUCLEOTIDE SEQUENCE [LARGE SCALE GENOMIC DNA]</scope>
    <source>
        <strain evidence="1 2">NRS-1717</strain>
    </source>
</reference>
<dbReference type="RefSeq" id="WP_328016020.1">
    <property type="nucleotide sequence ID" value="NZ_JARTFS010000028.1"/>
</dbReference>
<dbReference type="Proteomes" id="UP001342826">
    <property type="component" value="Unassembled WGS sequence"/>
</dbReference>
<organism evidence="1 2">
    <name type="scientific">Metabacillus fastidiosus</name>
    <dbReference type="NCBI Taxonomy" id="1458"/>
    <lineage>
        <taxon>Bacteria</taxon>
        <taxon>Bacillati</taxon>
        <taxon>Bacillota</taxon>
        <taxon>Bacilli</taxon>
        <taxon>Bacillales</taxon>
        <taxon>Bacillaceae</taxon>
        <taxon>Metabacillus</taxon>
    </lineage>
</organism>
<protein>
    <submittedName>
        <fullName evidence="1">PHP-associated domain-containing protein</fullName>
    </submittedName>
</protein>
<dbReference type="InterPro" id="IPR016195">
    <property type="entry name" value="Pol/histidinol_Pase-like"/>
</dbReference>
<dbReference type="EMBL" id="JARTFS010000028">
    <property type="protein sequence ID" value="MED4404201.1"/>
    <property type="molecule type" value="Genomic_DNA"/>
</dbReference>
<dbReference type="Pfam" id="PF13263">
    <property type="entry name" value="PHP_C"/>
    <property type="match status" value="1"/>
</dbReference>